<dbReference type="CDD" id="cd10787">
    <property type="entry name" value="LamB_YcsF_like"/>
    <property type="match status" value="1"/>
</dbReference>
<protein>
    <recommendedName>
        <fullName evidence="1">5-oxoprolinase subunit A</fullName>
        <shortName evidence="1">5-OPase subunit A</shortName>
        <ecNumber evidence="1">3.5.2.9</ecNumber>
    </recommendedName>
    <alternativeName>
        <fullName evidence="1">5-oxoprolinase (ATP-hydrolyzing) subunit A</fullName>
    </alternativeName>
</protein>
<dbReference type="PANTHER" id="PTHR30292:SF0">
    <property type="entry name" value="5-OXOPROLINASE SUBUNIT A"/>
    <property type="match status" value="1"/>
</dbReference>
<dbReference type="SUPFAM" id="SSF88713">
    <property type="entry name" value="Glycoside hydrolase/deacetylase"/>
    <property type="match status" value="1"/>
</dbReference>
<keyword evidence="1" id="KW-0547">Nucleotide-binding</keyword>
<proteinExistence type="inferred from homology"/>
<organism evidence="2 3">
    <name type="scientific">Dethiosulfovibrio marinus</name>
    <dbReference type="NCBI Taxonomy" id="133532"/>
    <lineage>
        <taxon>Bacteria</taxon>
        <taxon>Thermotogati</taxon>
        <taxon>Synergistota</taxon>
        <taxon>Synergistia</taxon>
        <taxon>Synergistales</taxon>
        <taxon>Dethiosulfovibrionaceae</taxon>
        <taxon>Dethiosulfovibrio</taxon>
    </lineage>
</organism>
<dbReference type="EMBL" id="JAKGUD010000006">
    <property type="protein sequence ID" value="MCF4142540.1"/>
    <property type="molecule type" value="Genomic_DNA"/>
</dbReference>
<dbReference type="Proteomes" id="UP001200430">
    <property type="component" value="Unassembled WGS sequence"/>
</dbReference>
<evidence type="ECO:0000313" key="2">
    <source>
        <dbReference type="EMBL" id="MCF4142540.1"/>
    </source>
</evidence>
<keyword evidence="1" id="KW-0378">Hydrolase</keyword>
<dbReference type="EC" id="3.5.2.9" evidence="1"/>
<comment type="catalytic activity">
    <reaction evidence="1">
        <text>5-oxo-L-proline + ATP + 2 H2O = L-glutamate + ADP + phosphate + H(+)</text>
        <dbReference type="Rhea" id="RHEA:10348"/>
        <dbReference type="ChEBI" id="CHEBI:15377"/>
        <dbReference type="ChEBI" id="CHEBI:15378"/>
        <dbReference type="ChEBI" id="CHEBI:29985"/>
        <dbReference type="ChEBI" id="CHEBI:30616"/>
        <dbReference type="ChEBI" id="CHEBI:43474"/>
        <dbReference type="ChEBI" id="CHEBI:58402"/>
        <dbReference type="ChEBI" id="CHEBI:456216"/>
        <dbReference type="EC" id="3.5.2.9"/>
    </reaction>
</comment>
<dbReference type="InterPro" id="IPR005501">
    <property type="entry name" value="LamB/YcsF/PxpA-like"/>
</dbReference>
<reference evidence="2 3" key="1">
    <citation type="submission" date="2022-01" db="EMBL/GenBank/DDBJ databases">
        <title>Dethiosulfovibrio faecalis sp. nov., a novel proteolytic, non-sulfur-reducing bacterium isolated from a marine aquaculture solid waste bioreactor.</title>
        <authorList>
            <person name="Grabowski S."/>
            <person name="Apolinario E."/>
            <person name="Schneider N."/>
            <person name="Marshall C.W."/>
            <person name="Sowers K.R."/>
        </authorList>
    </citation>
    <scope>NUCLEOTIDE SEQUENCE [LARGE SCALE GENOMIC DNA]</scope>
    <source>
        <strain evidence="2 3">DSM 12537</strain>
    </source>
</reference>
<gene>
    <name evidence="1" type="primary">pxpA</name>
    <name evidence="2" type="ORF">L2W38_06905</name>
</gene>
<dbReference type="Gene3D" id="3.20.20.370">
    <property type="entry name" value="Glycoside hydrolase/deacetylase"/>
    <property type="match status" value="1"/>
</dbReference>
<dbReference type="HAMAP" id="MF_00691">
    <property type="entry name" value="PxpA"/>
    <property type="match status" value="1"/>
</dbReference>
<dbReference type="NCBIfam" id="NF003814">
    <property type="entry name" value="PRK05406.1-3"/>
    <property type="match status" value="1"/>
</dbReference>
<keyword evidence="1" id="KW-0067">ATP-binding</keyword>
<evidence type="ECO:0000256" key="1">
    <source>
        <dbReference type="HAMAP-Rule" id="MF_00691"/>
    </source>
</evidence>
<comment type="subunit">
    <text evidence="1">Forms a complex composed of PxpA, PxpB and PxpC.</text>
</comment>
<accession>A0ABS9EMX6</accession>
<dbReference type="InterPro" id="IPR011330">
    <property type="entry name" value="Glyco_hydro/deAcase_b/a-brl"/>
</dbReference>
<dbReference type="NCBIfam" id="NF003816">
    <property type="entry name" value="PRK05406.1-5"/>
    <property type="match status" value="1"/>
</dbReference>
<dbReference type="RefSeq" id="WP_236099265.1">
    <property type="nucleotide sequence ID" value="NZ_JAKGUD010000006.1"/>
</dbReference>
<comment type="similarity">
    <text evidence="1">Belongs to the LamB/PxpA family.</text>
</comment>
<comment type="function">
    <text evidence="1">Catalyzes the cleavage of 5-oxoproline to form L-glutamate coupled to the hydrolysis of ATP to ADP and inorganic phosphate.</text>
</comment>
<evidence type="ECO:0000313" key="3">
    <source>
        <dbReference type="Proteomes" id="UP001200430"/>
    </source>
</evidence>
<sequence length="257" mass="27265">MYKIDLNSDLGESFGAYTMGRDGQVLDSVSSANVACGFHAGDPSVMVETVKMASSRGVAIGAHPGYPDLVGFGRRNLKCTPDQVYADCLYQIGAISATCRATGTSLQHVKPHGAMYNTAAKDLEMARAIAGAVKDGGDNLILMGLSGSLFQKAAEETGVPFASEAFADRAYMADGTLVPRSMEGAVIHDPDEAASRVVRMIKEGIVTTLAGEDIELRPHSICLHGDTAEAVEMSRELRKTLEAEGIEIANLREVLKL</sequence>
<dbReference type="Pfam" id="PF03746">
    <property type="entry name" value="LamB_YcsF"/>
    <property type="match status" value="1"/>
</dbReference>
<name>A0ABS9EMX6_9BACT</name>
<keyword evidence="3" id="KW-1185">Reference proteome</keyword>
<dbReference type="PANTHER" id="PTHR30292">
    <property type="entry name" value="UNCHARACTERIZED PROTEIN YBGL-RELATED"/>
    <property type="match status" value="1"/>
</dbReference>
<comment type="caution">
    <text evidence="2">The sequence shown here is derived from an EMBL/GenBank/DDBJ whole genome shotgun (WGS) entry which is preliminary data.</text>
</comment>